<proteinExistence type="predicted"/>
<feature type="binding site" evidence="2">
    <location>
        <position position="114"/>
    </location>
    <ligand>
        <name>substrate</name>
    </ligand>
</feature>
<evidence type="ECO:0000313" key="6">
    <source>
        <dbReference type="Proteomes" id="UP000516349"/>
    </source>
</evidence>
<dbReference type="Proteomes" id="UP000516349">
    <property type="component" value="Chromosome"/>
</dbReference>
<evidence type="ECO:0000256" key="3">
    <source>
        <dbReference type="PIRSR" id="PIRSR000097-3"/>
    </source>
</evidence>
<feature type="site" description="Lowers pKa of active site Tyr" evidence="3">
    <location>
        <position position="81"/>
    </location>
</feature>
<dbReference type="CDD" id="cd19138">
    <property type="entry name" value="AKR_YeaE"/>
    <property type="match status" value="1"/>
</dbReference>
<dbReference type="Gene3D" id="3.20.20.100">
    <property type="entry name" value="NADP-dependent oxidoreductase domain"/>
    <property type="match status" value="1"/>
</dbReference>
<feature type="domain" description="NADP-dependent oxidoreductase" evidence="4">
    <location>
        <begin position="18"/>
        <end position="273"/>
    </location>
</feature>
<dbReference type="AlphaFoldDB" id="A0A7H1NV02"/>
<dbReference type="KEGG" id="ebla:JGUZn3_24120"/>
<evidence type="ECO:0000256" key="2">
    <source>
        <dbReference type="PIRSR" id="PIRSR000097-2"/>
    </source>
</evidence>
<dbReference type="InterPro" id="IPR023210">
    <property type="entry name" value="NADP_OxRdtase_dom"/>
</dbReference>
<evidence type="ECO:0000256" key="1">
    <source>
        <dbReference type="PIRSR" id="PIRSR000097-1"/>
    </source>
</evidence>
<dbReference type="PIRSF" id="PIRSF000097">
    <property type="entry name" value="AKR"/>
    <property type="match status" value="1"/>
</dbReference>
<dbReference type="RefSeq" id="WP_203413756.1">
    <property type="nucleotide sequence ID" value="NZ_CP060244.1"/>
</dbReference>
<keyword evidence="5" id="KW-0560">Oxidoreductase</keyword>
<feature type="active site" description="Proton donor" evidence="1">
    <location>
        <position position="56"/>
    </location>
</feature>
<evidence type="ECO:0000259" key="4">
    <source>
        <dbReference type="Pfam" id="PF00248"/>
    </source>
</evidence>
<dbReference type="PRINTS" id="PR00069">
    <property type="entry name" value="ALDKETRDTASE"/>
</dbReference>
<evidence type="ECO:0000313" key="5">
    <source>
        <dbReference type="EMBL" id="QNT79612.1"/>
    </source>
</evidence>
<protein>
    <submittedName>
        <fullName evidence="5">Putative oxidoreductase</fullName>
        <ecNumber evidence="5">1.-.-.-</ecNumber>
    </submittedName>
</protein>
<dbReference type="PANTHER" id="PTHR43638:SF3">
    <property type="entry name" value="ALDEHYDE REDUCTASE"/>
    <property type="match status" value="1"/>
</dbReference>
<reference evidence="5 6" key="1">
    <citation type="submission" date="2020-08" db="EMBL/GenBank/DDBJ databases">
        <title>Complete genome sequence of Entomobacter blattae G55GP.</title>
        <authorList>
            <person name="Poehlein A."/>
            <person name="Guzman J."/>
            <person name="Daniel R."/>
            <person name="Vilcinskas A."/>
        </authorList>
    </citation>
    <scope>NUCLEOTIDE SEQUENCE [LARGE SCALE GENOMIC DNA]</scope>
    <source>
        <strain evidence="5 6">G55GP</strain>
    </source>
</reference>
<dbReference type="InterPro" id="IPR020471">
    <property type="entry name" value="AKR"/>
</dbReference>
<dbReference type="GO" id="GO:0016491">
    <property type="term" value="F:oxidoreductase activity"/>
    <property type="evidence" value="ECO:0007669"/>
    <property type="project" value="UniProtKB-KW"/>
</dbReference>
<keyword evidence="6" id="KW-1185">Reference proteome</keyword>
<organism evidence="5 6">
    <name type="scientific">Entomobacter blattae</name>
    <dbReference type="NCBI Taxonomy" id="2762277"/>
    <lineage>
        <taxon>Bacteria</taxon>
        <taxon>Pseudomonadati</taxon>
        <taxon>Pseudomonadota</taxon>
        <taxon>Alphaproteobacteria</taxon>
        <taxon>Acetobacterales</taxon>
        <taxon>Acetobacteraceae</taxon>
        <taxon>Entomobacter</taxon>
    </lineage>
</organism>
<dbReference type="EMBL" id="CP060244">
    <property type="protein sequence ID" value="QNT79612.1"/>
    <property type="molecule type" value="Genomic_DNA"/>
</dbReference>
<dbReference type="InterPro" id="IPR036812">
    <property type="entry name" value="NAD(P)_OxRdtase_dom_sf"/>
</dbReference>
<name>A0A7H1NV02_9PROT</name>
<dbReference type="EC" id="1.-.-.-" evidence="5"/>
<dbReference type="PANTHER" id="PTHR43638">
    <property type="entry name" value="OXIDOREDUCTASE, ALDO/KETO REDUCTASE FAMILY PROTEIN"/>
    <property type="match status" value="1"/>
</dbReference>
<gene>
    <name evidence="5" type="ORF">JGUZn3_24120</name>
</gene>
<dbReference type="Pfam" id="PF00248">
    <property type="entry name" value="Aldo_ket_red"/>
    <property type="match status" value="1"/>
</dbReference>
<sequence>MNGLPKVYAAHSVSVPVLGQGTWNMGDNPALRQEEIASLQYGIDYGLSVIDTAEMYGNGASERLVGEAIAGRRDKVFLVTKVLPSNASKEDVAQSCRKSLKRLGVDYVDLYLLHWAGRVPISETVEAFVKLCDEGLIKAWGVSNFDVAEMQTLEDLHTMPSCFANQVLYSLDHRGIEYDLLAYNRQKEVITMAYSPLGQGGRMLHNPVLQQVAARHITTEGQATPAQIALAWVLRQPDVLAIPKAGTLKHMTSNILSLEISLTERDMLDLDKAFAPPKKKWPLAML</sequence>
<dbReference type="SUPFAM" id="SSF51430">
    <property type="entry name" value="NAD(P)-linked oxidoreductase"/>
    <property type="match status" value="1"/>
</dbReference>
<accession>A0A7H1NV02</accession>